<sequence length="459" mass="53627">MITKCELKILQQHKTIHVFGMNICCDRKLSSLCNDLQINELVHVEAVKVLSLINDEWNQYKTPIDIPNDLTYQDIVNQCILKFQNVETLCFGYKQDMVNTDIIEVLPFVKNSNISKILYLNVTDLVSIYKHYVTLDTSFLSNFDHLELLEIKTNLTDEDLSVLMNNTNTLTSILNSLKNKSITIHSFLKLRKKELITVDPSQISCFVNLIKQNNIKLKLVFGGGSYVSGYFDKYFIDIIPGADEMKFDLSCNDNVLAFLEELSSDVSLNHITTFEFKMTEFIPHPVIDKFIKNVFNEVKQLKKCSILLENYSFKRLKRFYSTNPYIVANNFPSSIEMLKTNEEILFKEILVDKTVFTNLKVLDLYSFKHILTTVKNDPSFKLFTALRYLRYNCRQKYMLEYPESLEALIIHCPKKDCICTQRIEDLPYQKTFCNKNLGEQINEHYLNDANEEYFEINRD</sequence>
<dbReference type="WBParaSite" id="RSKR_0000271350.1">
    <property type="protein sequence ID" value="RSKR_0000271350.1"/>
    <property type="gene ID" value="RSKR_0000271350"/>
</dbReference>
<dbReference type="Proteomes" id="UP000095286">
    <property type="component" value="Unplaced"/>
</dbReference>
<protein>
    <submittedName>
        <fullName evidence="2">F-box domain-containing protein</fullName>
    </submittedName>
</protein>
<evidence type="ECO:0000313" key="1">
    <source>
        <dbReference type="Proteomes" id="UP000095286"/>
    </source>
</evidence>
<reference evidence="2" key="1">
    <citation type="submission" date="2016-11" db="UniProtKB">
        <authorList>
            <consortium name="WormBaseParasite"/>
        </authorList>
    </citation>
    <scope>IDENTIFICATION</scope>
    <source>
        <strain evidence="2">KR3021</strain>
    </source>
</reference>
<evidence type="ECO:0000313" key="2">
    <source>
        <dbReference type="WBParaSite" id="RSKR_0000271350.1"/>
    </source>
</evidence>
<organism evidence="1 2">
    <name type="scientific">Rhabditophanes sp. KR3021</name>
    <dbReference type="NCBI Taxonomy" id="114890"/>
    <lineage>
        <taxon>Eukaryota</taxon>
        <taxon>Metazoa</taxon>
        <taxon>Ecdysozoa</taxon>
        <taxon>Nematoda</taxon>
        <taxon>Chromadorea</taxon>
        <taxon>Rhabditida</taxon>
        <taxon>Tylenchina</taxon>
        <taxon>Panagrolaimomorpha</taxon>
        <taxon>Strongyloidoidea</taxon>
        <taxon>Alloionematidae</taxon>
        <taxon>Rhabditophanes</taxon>
    </lineage>
</organism>
<name>A0AC35TNH2_9BILA</name>
<proteinExistence type="predicted"/>
<accession>A0AC35TNH2</accession>